<dbReference type="PANTHER" id="PTHR11877:SF46">
    <property type="entry name" value="TYPE III POLYKETIDE SYNTHASE A"/>
    <property type="match status" value="1"/>
</dbReference>
<accession>A0A2S6GM79</accession>
<evidence type="ECO:0000256" key="1">
    <source>
        <dbReference type="ARBA" id="ARBA00005531"/>
    </source>
</evidence>
<evidence type="ECO:0000313" key="8">
    <source>
        <dbReference type="Proteomes" id="UP000239203"/>
    </source>
</evidence>
<keyword evidence="4" id="KW-0472">Membrane</keyword>
<evidence type="ECO:0000259" key="6">
    <source>
        <dbReference type="Pfam" id="PF02797"/>
    </source>
</evidence>
<name>A0A2S6GM79_9PSEU</name>
<keyword evidence="4" id="KW-0812">Transmembrane</keyword>
<dbReference type="InterPro" id="IPR011141">
    <property type="entry name" value="Polyketide_synthase_type-III"/>
</dbReference>
<dbReference type="RefSeq" id="WP_104480341.1">
    <property type="nucleotide sequence ID" value="NZ_CP154825.1"/>
</dbReference>
<dbReference type="AlphaFoldDB" id="A0A2S6GM79"/>
<keyword evidence="8" id="KW-1185">Reference proteome</keyword>
<feature type="transmembrane region" description="Helical" evidence="4">
    <location>
        <begin position="320"/>
        <end position="337"/>
    </location>
</feature>
<reference evidence="7 8" key="1">
    <citation type="submission" date="2018-02" db="EMBL/GenBank/DDBJ databases">
        <title>Genomic Encyclopedia of Archaeal and Bacterial Type Strains, Phase II (KMG-II): from individual species to whole genera.</title>
        <authorList>
            <person name="Goeker M."/>
        </authorList>
    </citation>
    <scope>NUCLEOTIDE SEQUENCE [LARGE SCALE GENOMIC DNA]</scope>
    <source>
        <strain evidence="7 8">YU 961-1</strain>
    </source>
</reference>
<evidence type="ECO:0000259" key="5">
    <source>
        <dbReference type="Pfam" id="PF00195"/>
    </source>
</evidence>
<dbReference type="GO" id="GO:0016747">
    <property type="term" value="F:acyltransferase activity, transferring groups other than amino-acyl groups"/>
    <property type="evidence" value="ECO:0007669"/>
    <property type="project" value="InterPro"/>
</dbReference>
<sequence length="341" mass="35280">MAAVTGLGTALPRSVDQEALWERGFRAHFGDSGFARRVFAGSGVRSRHTVVDPFAEGVAGWSTAQRMARFDREAPPLARAALREALDDANLAPGDLGLVAVVSCTGYGTPGLDIGLAADLGLAADAQRLAIGHMGCYAALPGLGAVSDFATARGLPAALVCVELTSLHIQPPDRDPEQVVAHALFGDAAAAAVVHPDAPGWEVLDVVSHTDTDTRDLMTWRITDHGFRMGLSARVPDVLAVAVRPVVEKMLARHGADVDGVAGWAVHPGGPRVLDTVAAGLGLPPAALAASRGVLAERGNCSSATVLLVLRELSARPGELVVAMAFGPGLTLYAVLLRRSA</sequence>
<feature type="domain" description="Chalcone/stilbene synthase C-terminal" evidence="6">
    <location>
        <begin position="214"/>
        <end position="338"/>
    </location>
</feature>
<dbReference type="PANTHER" id="PTHR11877">
    <property type="entry name" value="HYDROXYMETHYLGLUTARYL-COA SYNTHASE"/>
    <property type="match status" value="1"/>
</dbReference>
<keyword evidence="4" id="KW-1133">Transmembrane helix</keyword>
<dbReference type="Gene3D" id="3.40.47.10">
    <property type="match status" value="2"/>
</dbReference>
<evidence type="ECO:0000313" key="7">
    <source>
        <dbReference type="EMBL" id="PPK66349.1"/>
    </source>
</evidence>
<feature type="active site" description="Acyl-thioester intermediate" evidence="3">
    <location>
        <position position="136"/>
    </location>
</feature>
<gene>
    <name evidence="7" type="ORF">CLV40_11053</name>
</gene>
<dbReference type="InterPro" id="IPR016039">
    <property type="entry name" value="Thiolase-like"/>
</dbReference>
<dbReference type="Pfam" id="PF00195">
    <property type="entry name" value="Chal_sti_synt_N"/>
    <property type="match status" value="1"/>
</dbReference>
<evidence type="ECO:0000256" key="2">
    <source>
        <dbReference type="ARBA" id="ARBA00022679"/>
    </source>
</evidence>
<feature type="domain" description="Chalcone/stilbene synthase N-terminal" evidence="5">
    <location>
        <begin position="4"/>
        <end position="196"/>
    </location>
</feature>
<protein>
    <submittedName>
        <fullName evidence="7">Putative naringenin-chalcone synthase</fullName>
    </submittedName>
</protein>
<dbReference type="SUPFAM" id="SSF53901">
    <property type="entry name" value="Thiolase-like"/>
    <property type="match status" value="1"/>
</dbReference>
<comment type="similarity">
    <text evidence="1">Belongs to the thiolase-like superfamily. Chalcone/stilbene synthases family.</text>
</comment>
<evidence type="ECO:0000256" key="4">
    <source>
        <dbReference type="SAM" id="Phobius"/>
    </source>
</evidence>
<proteinExistence type="inferred from homology"/>
<dbReference type="PIRSF" id="PIRSF000451">
    <property type="entry name" value="PKS_III"/>
    <property type="match status" value="1"/>
</dbReference>
<dbReference type="EMBL" id="PTIX01000010">
    <property type="protein sequence ID" value="PPK66349.1"/>
    <property type="molecule type" value="Genomic_DNA"/>
</dbReference>
<dbReference type="Pfam" id="PF02797">
    <property type="entry name" value="Chal_sti_synt_C"/>
    <property type="match status" value="1"/>
</dbReference>
<dbReference type="InterPro" id="IPR012328">
    <property type="entry name" value="Chalcone/stilbene_synt_C"/>
</dbReference>
<dbReference type="InterPro" id="IPR001099">
    <property type="entry name" value="Chalcone/stilbene_synt_N"/>
</dbReference>
<dbReference type="GO" id="GO:0030639">
    <property type="term" value="P:polyketide biosynthetic process"/>
    <property type="evidence" value="ECO:0007669"/>
    <property type="project" value="TreeGrafter"/>
</dbReference>
<evidence type="ECO:0000256" key="3">
    <source>
        <dbReference type="PIRSR" id="PIRSR000451-1"/>
    </source>
</evidence>
<comment type="caution">
    <text evidence="7">The sequence shown here is derived from an EMBL/GenBank/DDBJ whole genome shotgun (WGS) entry which is preliminary data.</text>
</comment>
<dbReference type="OrthoDB" id="9786288at2"/>
<dbReference type="Proteomes" id="UP000239203">
    <property type="component" value="Unassembled WGS sequence"/>
</dbReference>
<organism evidence="7 8">
    <name type="scientific">Actinokineospora auranticolor</name>
    <dbReference type="NCBI Taxonomy" id="155976"/>
    <lineage>
        <taxon>Bacteria</taxon>
        <taxon>Bacillati</taxon>
        <taxon>Actinomycetota</taxon>
        <taxon>Actinomycetes</taxon>
        <taxon>Pseudonocardiales</taxon>
        <taxon>Pseudonocardiaceae</taxon>
        <taxon>Actinokineospora</taxon>
    </lineage>
</organism>
<keyword evidence="2" id="KW-0808">Transferase</keyword>